<keyword evidence="2" id="KW-0413">Isomerase</keyword>
<accession>A0ABW9QVW3</accession>
<reference evidence="2 3" key="1">
    <citation type="submission" date="2019-11" db="EMBL/GenBank/DDBJ databases">
        <title>Acidiferrimicrobium australis gen. nov., sp. nov., an acidophilic and obligately heterotrophic, member of the Actinobacteria that catalyses dissimilatory oxido- reduction of iron isolated from metal-rich acidic water in Chile.</title>
        <authorList>
            <person name="Gonzalez D."/>
            <person name="Huber K."/>
            <person name="Hedrich S."/>
            <person name="Rojas-Villalobos C."/>
            <person name="Quatrini R."/>
            <person name="Dinamarca M.A."/>
            <person name="Schwarz A."/>
            <person name="Canales C."/>
            <person name="Nancucheo I."/>
        </authorList>
    </citation>
    <scope>NUCLEOTIDE SEQUENCE [LARGE SCALE GENOMIC DNA]</scope>
    <source>
        <strain evidence="2 3">USS-CCA1</strain>
    </source>
</reference>
<keyword evidence="3" id="KW-1185">Reference proteome</keyword>
<dbReference type="Gene3D" id="1.20.120.450">
    <property type="entry name" value="dinb family like domain"/>
    <property type="match status" value="1"/>
</dbReference>
<evidence type="ECO:0000313" key="3">
    <source>
        <dbReference type="Proteomes" id="UP000437736"/>
    </source>
</evidence>
<dbReference type="InterPro" id="IPR024344">
    <property type="entry name" value="MDMPI_metal-binding"/>
</dbReference>
<protein>
    <submittedName>
        <fullName evidence="2">Maleylpyruvate isomerase family mycothiol-dependent enzyme</fullName>
    </submittedName>
</protein>
<name>A0ABW9QVW3_9ACTN</name>
<organism evidence="2 3">
    <name type="scientific">Acidiferrimicrobium australe</name>
    <dbReference type="NCBI Taxonomy" id="2664430"/>
    <lineage>
        <taxon>Bacteria</taxon>
        <taxon>Bacillati</taxon>
        <taxon>Actinomycetota</taxon>
        <taxon>Acidimicrobiia</taxon>
        <taxon>Acidimicrobiales</taxon>
        <taxon>Acidimicrobiaceae</taxon>
        <taxon>Acidiferrimicrobium</taxon>
    </lineage>
</organism>
<sequence>MTDRSFIDQLADTWGHLSRLVHDLDPAEWDAPTECPGWDVRAHVAHVAGTEATLLGRPSPPAAAPASHVRNPIGEHNEAWVEHWRGRPTGELVAELDTVTTARLEALRAMSDAELERPGWSPVGEVPYAAFMGIRVMDCWVHEQDIRQATGRPWRLDGPAAAAAVDRLLSSLGYVVGKRVRPPEGSVVAVHLPPPVTREVVLAIRDGRAVPAADGSAPTAAVELGGD</sequence>
<dbReference type="EMBL" id="WJHE01000722">
    <property type="protein sequence ID" value="MST33781.1"/>
    <property type="molecule type" value="Genomic_DNA"/>
</dbReference>
<dbReference type="InterPro" id="IPR034660">
    <property type="entry name" value="DinB/YfiT-like"/>
</dbReference>
<feature type="non-terminal residue" evidence="2">
    <location>
        <position position="227"/>
    </location>
</feature>
<feature type="domain" description="Mycothiol-dependent maleylpyruvate isomerase metal-binding" evidence="1">
    <location>
        <begin position="11"/>
        <end position="147"/>
    </location>
</feature>
<dbReference type="SUPFAM" id="SSF109854">
    <property type="entry name" value="DinB/YfiT-like putative metalloenzymes"/>
    <property type="match status" value="1"/>
</dbReference>
<dbReference type="NCBIfam" id="TIGR03083">
    <property type="entry name" value="maleylpyruvate isomerase family mycothiol-dependent enzyme"/>
    <property type="match status" value="1"/>
</dbReference>
<proteinExistence type="predicted"/>
<dbReference type="Pfam" id="PF11716">
    <property type="entry name" value="MDMPI_N"/>
    <property type="match status" value="1"/>
</dbReference>
<dbReference type="InterPro" id="IPR017517">
    <property type="entry name" value="Maleyloyr_isom"/>
</dbReference>
<dbReference type="GO" id="GO:0016853">
    <property type="term" value="F:isomerase activity"/>
    <property type="evidence" value="ECO:0007669"/>
    <property type="project" value="UniProtKB-KW"/>
</dbReference>
<gene>
    <name evidence="2" type="ORF">GHK86_13775</name>
</gene>
<evidence type="ECO:0000313" key="2">
    <source>
        <dbReference type="EMBL" id="MST33781.1"/>
    </source>
</evidence>
<evidence type="ECO:0000259" key="1">
    <source>
        <dbReference type="Pfam" id="PF11716"/>
    </source>
</evidence>
<comment type="caution">
    <text evidence="2">The sequence shown here is derived from an EMBL/GenBank/DDBJ whole genome shotgun (WGS) entry which is preliminary data.</text>
</comment>
<dbReference type="Proteomes" id="UP000437736">
    <property type="component" value="Unassembled WGS sequence"/>
</dbReference>